<name>A0A9D4SY79_RHISA</name>
<evidence type="ECO:0000313" key="3">
    <source>
        <dbReference type="Proteomes" id="UP000821837"/>
    </source>
</evidence>
<evidence type="ECO:0000256" key="1">
    <source>
        <dbReference type="SAM" id="MobiDB-lite"/>
    </source>
</evidence>
<dbReference type="EMBL" id="JABSTV010001250">
    <property type="protein sequence ID" value="KAH7956645.1"/>
    <property type="molecule type" value="Genomic_DNA"/>
</dbReference>
<protein>
    <submittedName>
        <fullName evidence="2">Uncharacterized protein</fullName>
    </submittedName>
</protein>
<dbReference type="AlphaFoldDB" id="A0A9D4SY79"/>
<sequence>MAEPVDWSPDISVGSFLAITRCKLAELRDQYGWLRRLHFLKNILQRATELEQREPNAHIKGDGTVAIYDLDVAAAANPPMRRWSSVLFFDDLEDPFERDWDLPDLVASHLMEDAAPSSRLSIECSMLRIVDEEAEEASAGSSDDAPTARSYAAEADALPKLGEGSAQQPEQPEQVHAVPLRDDSSWLPSFQPIPSGERSEELYTPSDERAEDSEEVALPDVSPGADADAMFSCDVTADL</sequence>
<reference evidence="2" key="1">
    <citation type="journal article" date="2020" name="Cell">
        <title>Large-Scale Comparative Analyses of Tick Genomes Elucidate Their Genetic Diversity and Vector Capacities.</title>
        <authorList>
            <consortium name="Tick Genome and Microbiome Consortium (TIGMIC)"/>
            <person name="Jia N."/>
            <person name="Wang J."/>
            <person name="Shi W."/>
            <person name="Du L."/>
            <person name="Sun Y."/>
            <person name="Zhan W."/>
            <person name="Jiang J.F."/>
            <person name="Wang Q."/>
            <person name="Zhang B."/>
            <person name="Ji P."/>
            <person name="Bell-Sakyi L."/>
            <person name="Cui X.M."/>
            <person name="Yuan T.T."/>
            <person name="Jiang B.G."/>
            <person name="Yang W.F."/>
            <person name="Lam T.T."/>
            <person name="Chang Q.C."/>
            <person name="Ding S.J."/>
            <person name="Wang X.J."/>
            <person name="Zhu J.G."/>
            <person name="Ruan X.D."/>
            <person name="Zhao L."/>
            <person name="Wei J.T."/>
            <person name="Ye R.Z."/>
            <person name="Que T.C."/>
            <person name="Du C.H."/>
            <person name="Zhou Y.H."/>
            <person name="Cheng J.X."/>
            <person name="Dai P.F."/>
            <person name="Guo W.B."/>
            <person name="Han X.H."/>
            <person name="Huang E.J."/>
            <person name="Li L.F."/>
            <person name="Wei W."/>
            <person name="Gao Y.C."/>
            <person name="Liu J.Z."/>
            <person name="Shao H.Z."/>
            <person name="Wang X."/>
            <person name="Wang C.C."/>
            <person name="Yang T.C."/>
            <person name="Huo Q.B."/>
            <person name="Li W."/>
            <person name="Chen H.Y."/>
            <person name="Chen S.E."/>
            <person name="Zhou L.G."/>
            <person name="Ni X.B."/>
            <person name="Tian J.H."/>
            <person name="Sheng Y."/>
            <person name="Liu T."/>
            <person name="Pan Y.S."/>
            <person name="Xia L.Y."/>
            <person name="Li J."/>
            <person name="Zhao F."/>
            <person name="Cao W.C."/>
        </authorList>
    </citation>
    <scope>NUCLEOTIDE SEQUENCE</scope>
    <source>
        <strain evidence="2">Rsan-2018</strain>
    </source>
</reference>
<evidence type="ECO:0000313" key="2">
    <source>
        <dbReference type="EMBL" id="KAH7956645.1"/>
    </source>
</evidence>
<reference evidence="2" key="2">
    <citation type="submission" date="2021-09" db="EMBL/GenBank/DDBJ databases">
        <authorList>
            <person name="Jia N."/>
            <person name="Wang J."/>
            <person name="Shi W."/>
            <person name="Du L."/>
            <person name="Sun Y."/>
            <person name="Zhan W."/>
            <person name="Jiang J."/>
            <person name="Wang Q."/>
            <person name="Zhang B."/>
            <person name="Ji P."/>
            <person name="Sakyi L.B."/>
            <person name="Cui X."/>
            <person name="Yuan T."/>
            <person name="Jiang B."/>
            <person name="Yang W."/>
            <person name="Lam T.T.-Y."/>
            <person name="Chang Q."/>
            <person name="Ding S."/>
            <person name="Wang X."/>
            <person name="Zhu J."/>
            <person name="Ruan X."/>
            <person name="Zhao L."/>
            <person name="Wei J."/>
            <person name="Que T."/>
            <person name="Du C."/>
            <person name="Cheng J."/>
            <person name="Dai P."/>
            <person name="Han X."/>
            <person name="Huang E."/>
            <person name="Gao Y."/>
            <person name="Liu J."/>
            <person name="Shao H."/>
            <person name="Ye R."/>
            <person name="Li L."/>
            <person name="Wei W."/>
            <person name="Wang X."/>
            <person name="Wang C."/>
            <person name="Huo Q."/>
            <person name="Li W."/>
            <person name="Guo W."/>
            <person name="Chen H."/>
            <person name="Chen S."/>
            <person name="Zhou L."/>
            <person name="Zhou L."/>
            <person name="Ni X."/>
            <person name="Tian J."/>
            <person name="Zhou Y."/>
            <person name="Sheng Y."/>
            <person name="Liu T."/>
            <person name="Pan Y."/>
            <person name="Xia L."/>
            <person name="Li J."/>
            <person name="Zhao F."/>
            <person name="Cao W."/>
        </authorList>
    </citation>
    <scope>NUCLEOTIDE SEQUENCE</scope>
    <source>
        <strain evidence="2">Rsan-2018</strain>
        <tissue evidence="2">Larvae</tissue>
    </source>
</reference>
<keyword evidence="3" id="KW-1185">Reference proteome</keyword>
<accession>A0A9D4SY79</accession>
<proteinExistence type="predicted"/>
<gene>
    <name evidence="2" type="ORF">HPB52_011463</name>
</gene>
<feature type="region of interest" description="Disordered" evidence="1">
    <location>
        <begin position="162"/>
        <end position="239"/>
    </location>
</feature>
<comment type="caution">
    <text evidence="2">The sequence shown here is derived from an EMBL/GenBank/DDBJ whole genome shotgun (WGS) entry which is preliminary data.</text>
</comment>
<organism evidence="2 3">
    <name type="scientific">Rhipicephalus sanguineus</name>
    <name type="common">Brown dog tick</name>
    <name type="synonym">Ixodes sanguineus</name>
    <dbReference type="NCBI Taxonomy" id="34632"/>
    <lineage>
        <taxon>Eukaryota</taxon>
        <taxon>Metazoa</taxon>
        <taxon>Ecdysozoa</taxon>
        <taxon>Arthropoda</taxon>
        <taxon>Chelicerata</taxon>
        <taxon>Arachnida</taxon>
        <taxon>Acari</taxon>
        <taxon>Parasitiformes</taxon>
        <taxon>Ixodida</taxon>
        <taxon>Ixodoidea</taxon>
        <taxon>Ixodidae</taxon>
        <taxon>Rhipicephalinae</taxon>
        <taxon>Rhipicephalus</taxon>
        <taxon>Rhipicephalus</taxon>
    </lineage>
</organism>
<dbReference type="Proteomes" id="UP000821837">
    <property type="component" value="Unassembled WGS sequence"/>
</dbReference>